<dbReference type="SUPFAM" id="SSF54160">
    <property type="entry name" value="Chromo domain-like"/>
    <property type="match status" value="1"/>
</dbReference>
<accession>A0A1C7MCR3</accession>
<dbReference type="STRING" id="5627.A0A1C7MCR3"/>
<keyword evidence="3" id="KW-1185">Reference proteome</keyword>
<gene>
    <name evidence="2" type="ORF">A0H81_06019</name>
</gene>
<name>A0A1C7MCR3_GRIFR</name>
<dbReference type="InterPro" id="IPR023780">
    <property type="entry name" value="Chromo_domain"/>
</dbReference>
<dbReference type="AlphaFoldDB" id="A0A1C7MCR3"/>
<sequence length="448" mass="51263">MQERARPRHSLKHSGQLIRSVKVKPPPKSVTIAGRNLPVSPVLDALFMFMSERHLMHTRRMAGQPAPWTNDPILAAHSFTNVFRVYDRVTQFVLCRVVRAGDPALEESCFRVILFRMFNRIETWELLEAHFGTLTWQGFDIDAYEEVLLAEQERTAIYGAVYIIPSPKLGARTCASNQLRLIQMMMEEGLPRRLKKLHHLKDAHGLISMFPSMGDFTALQVLLDLNMLPHFKYSEDEWVALGPGSIQCIRKIFGPGVIGCEDEALRYLHSTQYTHFSRLCIAPDCLPRLCDTRRPGVSMVDLEHALCECEKYSRTRFPDIVGKRKNASRPVFVAKTAPLTAELPAHWLQTAPRQRALTRPPPFETDDKGGVYEVSHIVAQKADNRRSRYLVRWVGYGPDDDTWQSEADLQEGAAEVLRDWQSMRVSLQAKVEKFLAMGDTYQRPKNHR</sequence>
<dbReference type="GO" id="GO:0006338">
    <property type="term" value="P:chromatin remodeling"/>
    <property type="evidence" value="ECO:0007669"/>
    <property type="project" value="UniProtKB-ARBA"/>
</dbReference>
<dbReference type="EMBL" id="LUGG01000006">
    <property type="protein sequence ID" value="OBZ74179.1"/>
    <property type="molecule type" value="Genomic_DNA"/>
</dbReference>
<dbReference type="CDD" id="cd00024">
    <property type="entry name" value="CD_CSD"/>
    <property type="match status" value="1"/>
</dbReference>
<dbReference type="Gene3D" id="2.40.50.40">
    <property type="match status" value="1"/>
</dbReference>
<protein>
    <recommendedName>
        <fullName evidence="1">Chromo domain-containing protein</fullName>
    </recommendedName>
</protein>
<evidence type="ECO:0000313" key="3">
    <source>
        <dbReference type="Proteomes" id="UP000092993"/>
    </source>
</evidence>
<comment type="caution">
    <text evidence="2">The sequence shown here is derived from an EMBL/GenBank/DDBJ whole genome shotgun (WGS) entry which is preliminary data.</text>
</comment>
<dbReference type="PROSITE" id="PS50013">
    <property type="entry name" value="CHROMO_2"/>
    <property type="match status" value="1"/>
</dbReference>
<organism evidence="2 3">
    <name type="scientific">Grifola frondosa</name>
    <name type="common">Maitake</name>
    <name type="synonym">Polyporus frondosus</name>
    <dbReference type="NCBI Taxonomy" id="5627"/>
    <lineage>
        <taxon>Eukaryota</taxon>
        <taxon>Fungi</taxon>
        <taxon>Dikarya</taxon>
        <taxon>Basidiomycota</taxon>
        <taxon>Agaricomycotina</taxon>
        <taxon>Agaricomycetes</taxon>
        <taxon>Polyporales</taxon>
        <taxon>Grifolaceae</taxon>
        <taxon>Grifola</taxon>
    </lineage>
</organism>
<proteinExistence type="predicted"/>
<dbReference type="InterPro" id="IPR040684">
    <property type="entry name" value="HMUDK_hel"/>
</dbReference>
<evidence type="ECO:0000259" key="1">
    <source>
        <dbReference type="PROSITE" id="PS50013"/>
    </source>
</evidence>
<dbReference type="Pfam" id="PF18723">
    <property type="entry name" value="HMUDK_hel"/>
    <property type="match status" value="1"/>
</dbReference>
<feature type="domain" description="Chromo" evidence="1">
    <location>
        <begin position="372"/>
        <end position="432"/>
    </location>
</feature>
<dbReference type="OrthoDB" id="433924at2759"/>
<reference evidence="2 3" key="1">
    <citation type="submission" date="2016-03" db="EMBL/GenBank/DDBJ databases">
        <title>Whole genome sequencing of Grifola frondosa 9006-11.</title>
        <authorList>
            <person name="Min B."/>
            <person name="Park H."/>
            <person name="Kim J.-G."/>
            <person name="Cho H."/>
            <person name="Oh Y.-L."/>
            <person name="Kong W.-S."/>
            <person name="Choi I.-G."/>
        </authorList>
    </citation>
    <scope>NUCLEOTIDE SEQUENCE [LARGE SCALE GENOMIC DNA]</scope>
    <source>
        <strain evidence="2 3">9006-11</strain>
    </source>
</reference>
<evidence type="ECO:0000313" key="2">
    <source>
        <dbReference type="EMBL" id="OBZ74179.1"/>
    </source>
</evidence>
<dbReference type="OMA" id="NKIETWE"/>
<dbReference type="Pfam" id="PF00385">
    <property type="entry name" value="Chromo"/>
    <property type="match status" value="1"/>
</dbReference>
<dbReference type="InterPro" id="IPR016197">
    <property type="entry name" value="Chromo-like_dom_sf"/>
</dbReference>
<dbReference type="Proteomes" id="UP000092993">
    <property type="component" value="Unassembled WGS sequence"/>
</dbReference>
<dbReference type="SMART" id="SM00298">
    <property type="entry name" value="CHROMO"/>
    <property type="match status" value="1"/>
</dbReference>
<dbReference type="InterPro" id="IPR000953">
    <property type="entry name" value="Chromo/chromo_shadow_dom"/>
</dbReference>